<keyword evidence="2" id="KW-1185">Reference proteome</keyword>
<proteinExistence type="predicted"/>
<accession>A0ABZ2VYW7</accession>
<reference evidence="1 2" key="1">
    <citation type="submission" date="2022-07" db="EMBL/GenBank/DDBJ databases">
        <title>A copper resistant bacterium isolated from sediment samples of deep sea hydrothermal areas.</title>
        <authorList>
            <person name="Zeng X."/>
        </authorList>
    </citation>
    <scope>NUCLEOTIDE SEQUENCE [LARGE SCALE GENOMIC DNA]</scope>
    <source>
        <strain evidence="2">CuT 6</strain>
    </source>
</reference>
<gene>
    <name evidence="1" type="ORF">NLK58_15200</name>
</gene>
<sequence length="52" mass="5558">MESPAESYGLENIVLHHSFKKFAGLDAPFGSSAESGHMLAVPTELEKPPSCI</sequence>
<dbReference type="RefSeq" id="WP_341581237.1">
    <property type="nucleotide sequence ID" value="NZ_CP101118.1"/>
</dbReference>
<evidence type="ECO:0000313" key="1">
    <source>
        <dbReference type="EMBL" id="WZF87676.1"/>
    </source>
</evidence>
<dbReference type="EMBL" id="CP101118">
    <property type="protein sequence ID" value="WZF87676.1"/>
    <property type="molecule type" value="Genomic_DNA"/>
</dbReference>
<evidence type="ECO:0000313" key="2">
    <source>
        <dbReference type="Proteomes" id="UP001475781"/>
    </source>
</evidence>
<name>A0ABZ2VYW7_9GAMM</name>
<organism evidence="1 2">
    <name type="scientific">Marinobacter metalliresistant</name>
    <dbReference type="NCBI Taxonomy" id="2961995"/>
    <lineage>
        <taxon>Bacteria</taxon>
        <taxon>Pseudomonadati</taxon>
        <taxon>Pseudomonadota</taxon>
        <taxon>Gammaproteobacteria</taxon>
        <taxon>Pseudomonadales</taxon>
        <taxon>Marinobacteraceae</taxon>
        <taxon>Marinobacter</taxon>
    </lineage>
</organism>
<protein>
    <submittedName>
        <fullName evidence="1">Uncharacterized protein</fullName>
    </submittedName>
</protein>
<dbReference type="Proteomes" id="UP001475781">
    <property type="component" value="Chromosome"/>
</dbReference>